<comment type="subcellular location">
    <subcellularLocation>
        <location evidence="1">Nucleus</location>
    </subcellularLocation>
</comment>
<dbReference type="Pfam" id="PF05712">
    <property type="entry name" value="MRG"/>
    <property type="match status" value="1"/>
</dbReference>
<dbReference type="PANTHER" id="PTHR10880">
    <property type="entry name" value="MORTALITY FACTOR 4-LIKE PROTEIN"/>
    <property type="match status" value="1"/>
</dbReference>
<dbReference type="GO" id="GO:0000123">
    <property type="term" value="C:histone acetyltransferase complex"/>
    <property type="evidence" value="ECO:0007669"/>
    <property type="project" value="TreeGrafter"/>
</dbReference>
<dbReference type="PROSITE" id="PS51640">
    <property type="entry name" value="MRG"/>
    <property type="match status" value="1"/>
</dbReference>
<comment type="caution">
    <text evidence="8">The sequence shown here is derived from an EMBL/GenBank/DDBJ whole genome shotgun (WGS) entry which is preliminary data.</text>
</comment>
<feature type="region of interest" description="Disordered" evidence="6">
    <location>
        <begin position="234"/>
        <end position="257"/>
    </location>
</feature>
<name>A0A086J0C4_NEMA1</name>
<evidence type="ECO:0000259" key="7">
    <source>
        <dbReference type="Pfam" id="PF05712"/>
    </source>
</evidence>
<feature type="domain" description="MRG" evidence="7">
    <location>
        <begin position="89"/>
        <end position="227"/>
    </location>
</feature>
<evidence type="ECO:0000313" key="9">
    <source>
        <dbReference type="Proteomes" id="UP000054524"/>
    </source>
</evidence>
<protein>
    <recommendedName>
        <fullName evidence="7">MRG domain-containing protein</fullName>
    </recommendedName>
</protein>
<dbReference type="Proteomes" id="UP000054524">
    <property type="component" value="Unassembled WGS sequence"/>
</dbReference>
<keyword evidence="5" id="KW-0539">Nucleus</keyword>
<dbReference type="InterPro" id="IPR038217">
    <property type="entry name" value="MRG_C_sf"/>
</dbReference>
<evidence type="ECO:0000256" key="4">
    <source>
        <dbReference type="ARBA" id="ARBA00023163"/>
    </source>
</evidence>
<dbReference type="RefSeq" id="XP_052904147.1">
    <property type="nucleotide sequence ID" value="XM_053049197.1"/>
</dbReference>
<evidence type="ECO:0000256" key="5">
    <source>
        <dbReference type="ARBA" id="ARBA00023242"/>
    </source>
</evidence>
<dbReference type="InterPro" id="IPR026541">
    <property type="entry name" value="MRG_dom"/>
</dbReference>
<accession>A0A086J0C4</accession>
<reference evidence="8 9" key="1">
    <citation type="journal article" date="2014" name="Genome Announc.">
        <title>Genome Sequence of the Microsporidian Species Nematocida sp1 Strain ERTm6 (ATCC PRA-372).</title>
        <authorList>
            <person name="Bakowski M.A."/>
            <person name="Priest M."/>
            <person name="Young S."/>
            <person name="Cuomo C.A."/>
            <person name="Troemel E.R."/>
        </authorList>
    </citation>
    <scope>NUCLEOTIDE SEQUENCE [LARGE SCALE GENOMIC DNA]</scope>
    <source>
        <strain evidence="8 9">ERTm6</strain>
    </source>
</reference>
<proteinExistence type="predicted"/>
<dbReference type="GO" id="GO:0005634">
    <property type="term" value="C:nucleus"/>
    <property type="evidence" value="ECO:0007669"/>
    <property type="project" value="UniProtKB-SubCell"/>
</dbReference>
<dbReference type="EMBL" id="AKIJ01000004">
    <property type="protein sequence ID" value="KFG25592.1"/>
    <property type="molecule type" value="Genomic_DNA"/>
</dbReference>
<organism evidence="8 9">
    <name type="scientific">Nematocida ausubeli (strain ATCC PRA-371 / ERTm2)</name>
    <name type="common">Nematode killer fungus</name>
    <dbReference type="NCBI Taxonomy" id="1913371"/>
    <lineage>
        <taxon>Eukaryota</taxon>
        <taxon>Fungi</taxon>
        <taxon>Fungi incertae sedis</taxon>
        <taxon>Microsporidia</taxon>
        <taxon>Nematocida</taxon>
    </lineage>
</organism>
<dbReference type="Gene3D" id="1.10.274.30">
    <property type="entry name" value="MRG domain"/>
    <property type="match status" value="1"/>
</dbReference>
<evidence type="ECO:0000256" key="1">
    <source>
        <dbReference type="ARBA" id="ARBA00004123"/>
    </source>
</evidence>
<keyword evidence="9" id="KW-1185">Reference proteome</keyword>
<evidence type="ECO:0000256" key="3">
    <source>
        <dbReference type="ARBA" id="ARBA00023015"/>
    </source>
</evidence>
<keyword evidence="4" id="KW-0804">Transcription</keyword>
<dbReference type="AlphaFoldDB" id="A0A086J0C4"/>
<sequence>MFNEKTAKTILTEGKKVLITTNTQKEIGIILEKKEKATESANTITIYKVKTAAGLIKWVSLAALETLDTSIMSEETDLEIVWPKITLSSAFQELLVQEKETMPLYKEPPAVNLSADEIFTMFYNSEVYIKQQSVEEIKEILKGFKEVFLYCVHTCILYKEERAFYEEYLYPKTTKILQTYGLTHILRMLLIMRRVQPTLNLSREHMEYMGECIRSFLFFLQMNESSLLDSIKENRDPQDAAPENHVPCATSSDTRHD</sequence>
<dbReference type="GO" id="GO:0006355">
    <property type="term" value="P:regulation of DNA-templated transcription"/>
    <property type="evidence" value="ECO:0007669"/>
    <property type="project" value="InterPro"/>
</dbReference>
<evidence type="ECO:0000256" key="2">
    <source>
        <dbReference type="ARBA" id="ARBA00022853"/>
    </source>
</evidence>
<dbReference type="PANTHER" id="PTHR10880:SF15">
    <property type="entry name" value="MSL COMPLEX SUBUNIT 3"/>
    <property type="match status" value="1"/>
</dbReference>
<dbReference type="HOGENOM" id="CLU_1073975_0_0_1"/>
<dbReference type="InterPro" id="IPR008676">
    <property type="entry name" value="MRG"/>
</dbReference>
<dbReference type="GeneID" id="77676543"/>
<evidence type="ECO:0000313" key="8">
    <source>
        <dbReference type="EMBL" id="KFG25592.1"/>
    </source>
</evidence>
<gene>
    <name evidence="8" type="ORF">NESG_01570</name>
</gene>
<evidence type="ECO:0000256" key="6">
    <source>
        <dbReference type="SAM" id="MobiDB-lite"/>
    </source>
</evidence>
<keyword evidence="2" id="KW-0156">Chromatin regulator</keyword>
<dbReference type="GO" id="GO:0006325">
    <property type="term" value="P:chromatin organization"/>
    <property type="evidence" value="ECO:0007669"/>
    <property type="project" value="UniProtKB-KW"/>
</dbReference>
<keyword evidence="3" id="KW-0805">Transcription regulation</keyword>